<dbReference type="PANTHER" id="PTHR31793">
    <property type="entry name" value="4-HYDROXYBENZOYL-COA THIOESTERASE FAMILY MEMBER"/>
    <property type="match status" value="1"/>
</dbReference>
<dbReference type="CDD" id="cd00586">
    <property type="entry name" value="4HBT"/>
    <property type="match status" value="1"/>
</dbReference>
<keyword evidence="2" id="KW-0378">Hydrolase</keyword>
<protein>
    <submittedName>
        <fullName evidence="3">FIG002571: 4-hydroxybenzoyl-CoA thioesterase domain protein</fullName>
    </submittedName>
</protein>
<proteinExistence type="inferred from homology"/>
<reference evidence="3" key="1">
    <citation type="submission" date="2018-06" db="EMBL/GenBank/DDBJ databases">
        <authorList>
            <person name="Zhirakovskaya E."/>
        </authorList>
    </citation>
    <scope>NUCLEOTIDE SEQUENCE</scope>
</reference>
<dbReference type="GO" id="GO:0047617">
    <property type="term" value="F:fatty acyl-CoA hydrolase activity"/>
    <property type="evidence" value="ECO:0007669"/>
    <property type="project" value="TreeGrafter"/>
</dbReference>
<gene>
    <name evidence="3" type="ORF">MNBD_GAMMA17-871</name>
</gene>
<evidence type="ECO:0000256" key="2">
    <source>
        <dbReference type="ARBA" id="ARBA00022801"/>
    </source>
</evidence>
<dbReference type="Pfam" id="PF13279">
    <property type="entry name" value="4HBT_2"/>
    <property type="match status" value="1"/>
</dbReference>
<evidence type="ECO:0000313" key="3">
    <source>
        <dbReference type="EMBL" id="VAW89703.1"/>
    </source>
</evidence>
<dbReference type="InterPro" id="IPR050563">
    <property type="entry name" value="4-hydroxybenzoyl-CoA_TE"/>
</dbReference>
<organism evidence="3">
    <name type="scientific">hydrothermal vent metagenome</name>
    <dbReference type="NCBI Taxonomy" id="652676"/>
    <lineage>
        <taxon>unclassified sequences</taxon>
        <taxon>metagenomes</taxon>
        <taxon>ecological metagenomes</taxon>
    </lineage>
</organism>
<dbReference type="PANTHER" id="PTHR31793:SF27">
    <property type="entry name" value="NOVEL THIOESTERASE SUPERFAMILY DOMAIN AND SAPOSIN A-TYPE DOMAIN CONTAINING PROTEIN (0610012H03RIK)"/>
    <property type="match status" value="1"/>
</dbReference>
<name>A0A3B0ZNE7_9ZZZZ</name>
<accession>A0A3B0ZNE7</accession>
<dbReference type="PIRSF" id="PIRSF003230">
    <property type="entry name" value="YbgC"/>
    <property type="match status" value="1"/>
</dbReference>
<dbReference type="InterPro" id="IPR006684">
    <property type="entry name" value="YbgC/YbaW"/>
</dbReference>
<dbReference type="SUPFAM" id="SSF54637">
    <property type="entry name" value="Thioesterase/thiol ester dehydrase-isomerase"/>
    <property type="match status" value="1"/>
</dbReference>
<sequence length="134" mass="15531">MHKVTTEITIPFHDVDAMGVVWHGRYVKYLEVARCLLLDSFDYGYVNMRNSGYAWPVVDMRIKYVKPLSMDQIIVVEAEVVEWENRLKIKYLIRDKDSGVRLSKGYTVQMAVDMTAEELCFESPPILLKKLGIV</sequence>
<dbReference type="InterPro" id="IPR029069">
    <property type="entry name" value="HotDog_dom_sf"/>
</dbReference>
<dbReference type="AlphaFoldDB" id="A0A3B0ZNE7"/>
<dbReference type="Gene3D" id="3.10.129.10">
    <property type="entry name" value="Hotdog Thioesterase"/>
    <property type="match status" value="1"/>
</dbReference>
<comment type="similarity">
    <text evidence="1">Belongs to the 4-hydroxybenzoyl-CoA thioesterase family.</text>
</comment>
<evidence type="ECO:0000256" key="1">
    <source>
        <dbReference type="ARBA" id="ARBA00005953"/>
    </source>
</evidence>
<dbReference type="EMBL" id="UOFQ01000149">
    <property type="protein sequence ID" value="VAW89703.1"/>
    <property type="molecule type" value="Genomic_DNA"/>
</dbReference>